<keyword evidence="5" id="KW-1185">Reference proteome</keyword>
<gene>
    <name evidence="4" type="ORF">EAH81_04530</name>
</gene>
<dbReference type="InterPro" id="IPR026444">
    <property type="entry name" value="Secre_tail"/>
</dbReference>
<comment type="caution">
    <text evidence="4">The sequence shown here is derived from an EMBL/GenBank/DDBJ whole genome shotgun (WGS) entry which is preliminary data.</text>
</comment>
<proteinExistence type="predicted"/>
<name>A0A502F1B5_9FLAO</name>
<feature type="chain" id="PRO_5021367293" evidence="2">
    <location>
        <begin position="21"/>
        <end position="823"/>
    </location>
</feature>
<organism evidence="4 5">
    <name type="scientific">Flavobacterium pectinovorum</name>
    <dbReference type="NCBI Taxonomy" id="29533"/>
    <lineage>
        <taxon>Bacteria</taxon>
        <taxon>Pseudomonadati</taxon>
        <taxon>Bacteroidota</taxon>
        <taxon>Flavobacteriia</taxon>
        <taxon>Flavobacteriales</taxon>
        <taxon>Flavobacteriaceae</taxon>
        <taxon>Flavobacterium</taxon>
    </lineage>
</organism>
<dbReference type="SUPFAM" id="SSF82171">
    <property type="entry name" value="DPP6 N-terminal domain-like"/>
    <property type="match status" value="1"/>
</dbReference>
<dbReference type="InterPro" id="IPR013431">
    <property type="entry name" value="Delta_60_rpt"/>
</dbReference>
<dbReference type="Proteomes" id="UP000319700">
    <property type="component" value="Unassembled WGS sequence"/>
</dbReference>
<keyword evidence="1 2" id="KW-0732">Signal</keyword>
<reference evidence="4 5" key="1">
    <citation type="journal article" date="2019" name="Environ. Microbiol.">
        <title>Species interactions and distinct microbial communities in high Arctic permafrost affected cryosols are associated with the CH4 and CO2 gas fluxes.</title>
        <authorList>
            <person name="Altshuler I."/>
            <person name="Hamel J."/>
            <person name="Turney S."/>
            <person name="Magnuson E."/>
            <person name="Levesque R."/>
            <person name="Greer C."/>
            <person name="Whyte L.G."/>
        </authorList>
    </citation>
    <scope>NUCLEOTIDE SEQUENCE [LARGE SCALE GENOMIC DNA]</scope>
    <source>
        <strain evidence="4 5">42</strain>
    </source>
</reference>
<dbReference type="Pfam" id="PF18962">
    <property type="entry name" value="Por_Secre_tail"/>
    <property type="match status" value="1"/>
</dbReference>
<dbReference type="NCBIfam" id="TIGR04183">
    <property type="entry name" value="Por_Secre_tail"/>
    <property type="match status" value="1"/>
</dbReference>
<evidence type="ECO:0000313" key="5">
    <source>
        <dbReference type="Proteomes" id="UP000319700"/>
    </source>
</evidence>
<evidence type="ECO:0000256" key="2">
    <source>
        <dbReference type="SAM" id="SignalP"/>
    </source>
</evidence>
<dbReference type="OrthoDB" id="9805017at2"/>
<sequence length="823" mass="90080">MKKLYSLLLLIVFGILSSNAQTIDETFVQPTPYKAAKIAVIKELSDGKILLGGHIQFFKEKKVSNLIRLNADYSLDETFVFNGDLNSEIKDVKFQSNGNIIVLTTKGNSGYADYFKLYQLDPNGGIIKEVSTIFNATSIAIQADDKILVTGGAIGYYNFTSCYVNRFNSDFSLDDTFKNDLAFNGATNNVVVSGTAIYVGGAFTAIDDIAKNSLVKLTSDGVIDTTFDVGQGSNGSGFSMTLQDDGKLLIGGNFFNTKDNVTSTSLIRLNSDGLFDESFSTSYSSFGSSVIGLKDSYIYIATQIPVNDGISSGTFLVRLKPNGVLDESFNKIKLNELGGNYFVSGFANEKIFYNNSEYTGNKYGLSICDLNGNILDSSELKPSRYGSFESGGYFDGKLVVKGDFVKLNDVETFGIGLLDENGSVNQSFIFPNYLGDITQCQIIDDQTIFISTKEKLLKLNNDGEILKDFDFKSNFDLYIQQFKVLNNGKFLITYQSGLYMFNEDGTQEIVYSLNSDPNFWISVIKFDMQGDKIICAAQFESFGAGYRPKSKLIRFNLDGSIDKEFKADSYTDASVTNLNVLKSGEIVIAGYFLDYSGTSTPNQLVKLSKDGEIDVKFNENLKIPKVGISGGEYYDYRKIEEVDSVIYITQVPSKVTAINLDGTIKTDFEMPAVIDNITDIVGVKDAEDSSPVSHKAKSVSTSDNYMFAIGTNNNSNSSSSSTIVKLNLGKSSGSLSVRPTPEKLASNVQVFPVPVQEKVSLSFTNSIVPNKIAVYSVNGKELYSAKVQSTDNLEVDMSGFASGIYFIKLSSDSGTITKKIVKK</sequence>
<dbReference type="Gene3D" id="2.80.10.50">
    <property type="match status" value="3"/>
</dbReference>
<dbReference type="AlphaFoldDB" id="A0A502F1B5"/>
<evidence type="ECO:0000259" key="3">
    <source>
        <dbReference type="Pfam" id="PF18962"/>
    </source>
</evidence>
<dbReference type="Pfam" id="PF17164">
    <property type="entry name" value="DUF5122"/>
    <property type="match status" value="5"/>
</dbReference>
<feature type="domain" description="Secretion system C-terminal sorting" evidence="3">
    <location>
        <begin position="750"/>
        <end position="821"/>
    </location>
</feature>
<protein>
    <submittedName>
        <fullName evidence="4">T9SS C-terminal target domain-containing protein</fullName>
    </submittedName>
</protein>
<dbReference type="Gene3D" id="2.60.40.3080">
    <property type="match status" value="1"/>
</dbReference>
<dbReference type="NCBIfam" id="TIGR02608">
    <property type="entry name" value="delta_60_rpt"/>
    <property type="match status" value="4"/>
</dbReference>
<evidence type="ECO:0000256" key="1">
    <source>
        <dbReference type="ARBA" id="ARBA00022729"/>
    </source>
</evidence>
<feature type="signal peptide" evidence="2">
    <location>
        <begin position="1"/>
        <end position="20"/>
    </location>
</feature>
<evidence type="ECO:0000313" key="4">
    <source>
        <dbReference type="EMBL" id="TPG43823.1"/>
    </source>
</evidence>
<dbReference type="EMBL" id="RCZH01000003">
    <property type="protein sequence ID" value="TPG43823.1"/>
    <property type="molecule type" value="Genomic_DNA"/>
</dbReference>
<dbReference type="RefSeq" id="WP_140504221.1">
    <property type="nucleotide sequence ID" value="NZ_RCZH01000003.1"/>
</dbReference>
<accession>A0A502F1B5</accession>